<comment type="caution">
    <text evidence="1">The sequence shown here is derived from an EMBL/GenBank/DDBJ whole genome shotgun (WGS) entry which is preliminary data.</text>
</comment>
<reference evidence="1 2" key="2">
    <citation type="submission" date="2018-07" db="EMBL/GenBank/DDBJ databases">
        <title>Diversity of Mesorhizobium strains in Brazil.</title>
        <authorList>
            <person name="Helene L.C.F."/>
            <person name="Dall'Agnol R."/>
            <person name="Delamuta J.R.M."/>
            <person name="Hungria M."/>
        </authorList>
    </citation>
    <scope>NUCLEOTIDE SEQUENCE [LARGE SCALE GENOMIC DNA]</scope>
    <source>
        <strain evidence="1 2">AC99b</strain>
    </source>
</reference>
<dbReference type="AlphaFoldDB" id="A0A330HP56"/>
<evidence type="ECO:0000313" key="1">
    <source>
        <dbReference type="EMBL" id="RAZ88514.1"/>
    </source>
</evidence>
<evidence type="ECO:0000313" key="2">
    <source>
        <dbReference type="Proteomes" id="UP000251558"/>
    </source>
</evidence>
<sequence length="106" mass="12245">MQLREKHAVRFTEVTEPTDFTGRLDKITRGFVYPGRPCMTFWFSVLDPLPWRNFAWHEEHCLCDCDEDDHMAARIAEIGMGLCQTELPCDLDTLIGHSFRGVMNPA</sequence>
<protein>
    <submittedName>
        <fullName evidence="1">Uncharacterized protein</fullName>
    </submittedName>
</protein>
<name>A0A330HP56_9HYPH</name>
<gene>
    <name evidence="1" type="ORF">DPM33_23605</name>
</gene>
<dbReference type="EMBL" id="QMBP01000012">
    <property type="protein sequence ID" value="RAZ88514.1"/>
    <property type="molecule type" value="Genomic_DNA"/>
</dbReference>
<reference evidence="2" key="1">
    <citation type="submission" date="2018-06" db="EMBL/GenBank/DDBJ databases">
        <authorList>
            <person name="Helene L.C."/>
            <person name="Dall'Agnol R."/>
            <person name="Delamuta J.R."/>
            <person name="Hungria M."/>
        </authorList>
    </citation>
    <scope>NUCLEOTIDE SEQUENCE [LARGE SCALE GENOMIC DNA]</scope>
    <source>
        <strain evidence="2">AC99b</strain>
    </source>
</reference>
<keyword evidence="2" id="KW-1185">Reference proteome</keyword>
<accession>A0A330HP56</accession>
<dbReference type="Proteomes" id="UP000251558">
    <property type="component" value="Unassembled WGS sequence"/>
</dbReference>
<organism evidence="1 2">
    <name type="scientific">Mesorhizobium hawassense</name>
    <dbReference type="NCBI Taxonomy" id="1209954"/>
    <lineage>
        <taxon>Bacteria</taxon>
        <taxon>Pseudomonadati</taxon>
        <taxon>Pseudomonadota</taxon>
        <taxon>Alphaproteobacteria</taxon>
        <taxon>Hyphomicrobiales</taxon>
        <taxon>Phyllobacteriaceae</taxon>
        <taxon>Mesorhizobium</taxon>
    </lineage>
</organism>
<proteinExistence type="predicted"/>